<comment type="caution">
    <text evidence="3">The sequence shown here is derived from an EMBL/GenBank/DDBJ whole genome shotgun (WGS) entry which is preliminary data.</text>
</comment>
<gene>
    <name evidence="2" type="ORF">BN11_3220019</name>
    <name evidence="3" type="ORF">BN11_4580003</name>
    <name evidence="4" type="ORF">BN11_4590003</name>
</gene>
<reference evidence="3" key="1">
    <citation type="submission" date="2012-05" db="EMBL/GenBank/DDBJ databases">
        <authorList>
            <person name="McIlroy S."/>
        </authorList>
    </citation>
    <scope>NUCLEOTIDE SEQUENCE</scope>
    <source>
        <strain evidence="3">Ben110</strain>
    </source>
</reference>
<dbReference type="EMBL" id="CAJA01000399">
    <property type="protein sequence ID" value="CCH74559.1"/>
    <property type="molecule type" value="Genomic_DNA"/>
</dbReference>
<evidence type="ECO:0000313" key="4">
    <source>
        <dbReference type="EMBL" id="CCH74579.1"/>
    </source>
</evidence>
<feature type="compositionally biased region" description="Polar residues" evidence="1">
    <location>
        <begin position="1"/>
        <end position="31"/>
    </location>
</feature>
<proteinExistence type="predicted"/>
<protein>
    <submittedName>
        <fullName evidence="3">Uncharacterized protein</fullName>
    </submittedName>
</protein>
<dbReference type="Proteomes" id="UP000035763">
    <property type="component" value="Unassembled WGS sequence"/>
</dbReference>
<evidence type="ECO:0000313" key="2">
    <source>
        <dbReference type="EMBL" id="CCH73773.1"/>
    </source>
</evidence>
<dbReference type="EMBL" id="CAJA01000249">
    <property type="protein sequence ID" value="CCH73773.1"/>
    <property type="molecule type" value="Genomic_DNA"/>
</dbReference>
<feature type="region of interest" description="Disordered" evidence="1">
    <location>
        <begin position="1"/>
        <end position="58"/>
    </location>
</feature>
<name>W6K482_9MICO</name>
<evidence type="ECO:0000313" key="5">
    <source>
        <dbReference type="Proteomes" id="UP000035763"/>
    </source>
</evidence>
<sequence length="58" mass="6165">MSDSNIVQKVNKSSLGSRQARTLRASVSVTRARSVIAQAQAKQTPHQPGGSDDGTTKR</sequence>
<dbReference type="EMBL" id="CAJA01000400">
    <property type="protein sequence ID" value="CCH74579.1"/>
    <property type="molecule type" value="Genomic_DNA"/>
</dbReference>
<evidence type="ECO:0000256" key="1">
    <source>
        <dbReference type="SAM" id="MobiDB-lite"/>
    </source>
</evidence>
<evidence type="ECO:0000313" key="3">
    <source>
        <dbReference type="EMBL" id="CCH74559.1"/>
    </source>
</evidence>
<accession>W6K482</accession>
<reference evidence="3 5" key="2">
    <citation type="journal article" date="2013" name="ISME J.">
        <title>A metabolic model for members of the genus Tetrasphaera involved in enhanced biological phosphorus removal.</title>
        <authorList>
            <person name="Kristiansen R."/>
            <person name="Nguyen H.T.T."/>
            <person name="Saunders A.M."/>
            <person name="Nielsen J.L."/>
            <person name="Wimmer R."/>
            <person name="Le V.Q."/>
            <person name="McIlroy S.J."/>
            <person name="Petrovski S."/>
            <person name="Seviour R.J."/>
            <person name="Calteau A."/>
            <person name="Nielsen K.L."/>
            <person name="Nielsen P.H."/>
        </authorList>
    </citation>
    <scope>NUCLEOTIDE SEQUENCE [LARGE SCALE GENOMIC DNA]</scope>
    <source>
        <strain evidence="3 5">Ben110</strain>
    </source>
</reference>
<keyword evidence="5" id="KW-1185">Reference proteome</keyword>
<organism evidence="3 5">
    <name type="scientific">Nostocoides australiense Ben110</name>
    <dbReference type="NCBI Taxonomy" id="1193182"/>
    <lineage>
        <taxon>Bacteria</taxon>
        <taxon>Bacillati</taxon>
        <taxon>Actinomycetota</taxon>
        <taxon>Actinomycetes</taxon>
        <taxon>Micrococcales</taxon>
        <taxon>Intrasporangiaceae</taxon>
        <taxon>Nostocoides</taxon>
    </lineage>
</organism>
<dbReference type="AlphaFoldDB" id="W6K482"/>